<protein>
    <submittedName>
        <fullName evidence="1">Uncharacterized protein</fullName>
    </submittedName>
</protein>
<comment type="caution">
    <text evidence="1">The sequence shown here is derived from an EMBL/GenBank/DDBJ whole genome shotgun (WGS) entry which is preliminary data.</text>
</comment>
<sequence length="147" mass="17900">MFDLSRRKRRFKKIFNRTKPVRIDVSVTEDREKIVLHRLFEDSDKKDLDKIEQIVQCYMEKYTEPIRIENPYKYKQRMAETYPFHPLLLETLTQIYEAATERQDIRGMMNVLAEMVKENYDKRDLLLICDLDERFSFSVPEGKKKRL</sequence>
<proteinExistence type="predicted"/>
<dbReference type="InterPro" id="IPR007555">
    <property type="entry name" value="DUF499"/>
</dbReference>
<reference evidence="1 2" key="1">
    <citation type="submission" date="2018-06" db="EMBL/GenBank/DDBJ databases">
        <title>Extensive metabolic versatility and redundancy in microbially diverse, dynamic hydrothermal sediments.</title>
        <authorList>
            <person name="Dombrowski N."/>
            <person name="Teske A."/>
            <person name="Baker B.J."/>
        </authorList>
    </citation>
    <scope>NUCLEOTIDE SEQUENCE [LARGE SCALE GENOMIC DNA]</scope>
    <source>
        <strain evidence="1">B3_G15</strain>
    </source>
</reference>
<accession>A0A662DBV4</accession>
<dbReference type="AlphaFoldDB" id="A0A662DBV4"/>
<organism evidence="1 2">
    <name type="scientific">Aerophobetes bacterium</name>
    <dbReference type="NCBI Taxonomy" id="2030807"/>
    <lineage>
        <taxon>Bacteria</taxon>
        <taxon>Candidatus Aerophobota</taxon>
    </lineage>
</organism>
<dbReference type="Proteomes" id="UP000280417">
    <property type="component" value="Unassembled WGS sequence"/>
</dbReference>
<dbReference type="Pfam" id="PF04465">
    <property type="entry name" value="DUF499"/>
    <property type="match status" value="1"/>
</dbReference>
<evidence type="ECO:0000313" key="1">
    <source>
        <dbReference type="EMBL" id="RLE11803.1"/>
    </source>
</evidence>
<name>A0A662DBV4_UNCAE</name>
<evidence type="ECO:0000313" key="2">
    <source>
        <dbReference type="Proteomes" id="UP000280417"/>
    </source>
</evidence>
<dbReference type="EMBL" id="QMQA01000218">
    <property type="protein sequence ID" value="RLE11803.1"/>
    <property type="molecule type" value="Genomic_DNA"/>
</dbReference>
<gene>
    <name evidence="1" type="ORF">DRJ04_07355</name>
</gene>